<keyword evidence="3" id="KW-1185">Reference proteome</keyword>
<name>A0ABQ7GD63_DUNSA</name>
<sequence length="116" mass="13106">MRLLVNCPSGESRLLQVHDEMTVLELKQLLLEVEGIPVQQQVLCYAGQHLKDHLPLAEHNLEEYTLSNEVVLYLTRVLAAPKMVFLCSRAKPSQRVPEMVEADMPVGDAMQLLVSR</sequence>
<dbReference type="PANTHER" id="PTHR10677">
    <property type="entry name" value="UBIQUILIN"/>
    <property type="match status" value="1"/>
</dbReference>
<dbReference type="EMBL" id="MU069865">
    <property type="protein sequence ID" value="KAF5832550.1"/>
    <property type="molecule type" value="Genomic_DNA"/>
</dbReference>
<feature type="domain" description="Ubiquitin-like" evidence="1">
    <location>
        <begin position="1"/>
        <end position="63"/>
    </location>
</feature>
<dbReference type="Proteomes" id="UP000815325">
    <property type="component" value="Unassembled WGS sequence"/>
</dbReference>
<evidence type="ECO:0000313" key="2">
    <source>
        <dbReference type="EMBL" id="KAF5832550.1"/>
    </source>
</evidence>
<dbReference type="SUPFAM" id="SSF54236">
    <property type="entry name" value="Ubiquitin-like"/>
    <property type="match status" value="1"/>
</dbReference>
<dbReference type="CDD" id="cd17039">
    <property type="entry name" value="Ubl_ubiquitin_like"/>
    <property type="match status" value="1"/>
</dbReference>
<gene>
    <name evidence="2" type="ORF">DUNSADRAFT_11544</name>
</gene>
<protein>
    <recommendedName>
        <fullName evidence="1">Ubiquitin-like domain-containing protein</fullName>
    </recommendedName>
</protein>
<dbReference type="InterPro" id="IPR029071">
    <property type="entry name" value="Ubiquitin-like_domsf"/>
</dbReference>
<dbReference type="Gene3D" id="3.10.20.90">
    <property type="entry name" value="Phosphatidylinositol 3-kinase Catalytic Subunit, Chain A, domain 1"/>
    <property type="match status" value="1"/>
</dbReference>
<evidence type="ECO:0000259" key="1">
    <source>
        <dbReference type="PROSITE" id="PS50053"/>
    </source>
</evidence>
<dbReference type="PROSITE" id="PS50053">
    <property type="entry name" value="UBIQUITIN_2"/>
    <property type="match status" value="1"/>
</dbReference>
<organism evidence="2 3">
    <name type="scientific">Dunaliella salina</name>
    <name type="common">Green alga</name>
    <name type="synonym">Protococcus salinus</name>
    <dbReference type="NCBI Taxonomy" id="3046"/>
    <lineage>
        <taxon>Eukaryota</taxon>
        <taxon>Viridiplantae</taxon>
        <taxon>Chlorophyta</taxon>
        <taxon>core chlorophytes</taxon>
        <taxon>Chlorophyceae</taxon>
        <taxon>CS clade</taxon>
        <taxon>Chlamydomonadales</taxon>
        <taxon>Dunaliellaceae</taxon>
        <taxon>Dunaliella</taxon>
    </lineage>
</organism>
<dbReference type="InterPro" id="IPR000626">
    <property type="entry name" value="Ubiquitin-like_dom"/>
</dbReference>
<accession>A0ABQ7GD63</accession>
<dbReference type="InterPro" id="IPR019954">
    <property type="entry name" value="Ubiquitin_CS"/>
</dbReference>
<evidence type="ECO:0000313" key="3">
    <source>
        <dbReference type="Proteomes" id="UP000815325"/>
    </source>
</evidence>
<comment type="caution">
    <text evidence="2">The sequence shown here is derived from an EMBL/GenBank/DDBJ whole genome shotgun (WGS) entry which is preliminary data.</text>
</comment>
<dbReference type="Pfam" id="PF00240">
    <property type="entry name" value="ubiquitin"/>
    <property type="match status" value="1"/>
</dbReference>
<reference evidence="2" key="1">
    <citation type="submission" date="2017-08" db="EMBL/GenBank/DDBJ databases">
        <authorList>
            <person name="Polle J.E."/>
            <person name="Barry K."/>
            <person name="Cushman J."/>
            <person name="Schmutz J."/>
            <person name="Tran D."/>
            <person name="Hathwaick L.T."/>
            <person name="Yim W.C."/>
            <person name="Jenkins J."/>
            <person name="Mckie-Krisberg Z.M."/>
            <person name="Prochnik S."/>
            <person name="Lindquist E."/>
            <person name="Dockter R.B."/>
            <person name="Adam C."/>
            <person name="Molina H."/>
            <person name="Bunkerborg J."/>
            <person name="Jin E."/>
            <person name="Buchheim M."/>
            <person name="Magnuson J."/>
        </authorList>
    </citation>
    <scope>NUCLEOTIDE SEQUENCE</scope>
    <source>
        <strain evidence="2">CCAP 19/18</strain>
    </source>
</reference>
<dbReference type="SMART" id="SM00213">
    <property type="entry name" value="UBQ"/>
    <property type="match status" value="1"/>
</dbReference>
<dbReference type="PANTHER" id="PTHR10677:SF3">
    <property type="entry name" value="FI07626P-RELATED"/>
    <property type="match status" value="1"/>
</dbReference>
<dbReference type="PROSITE" id="PS00299">
    <property type="entry name" value="UBIQUITIN_1"/>
    <property type="match status" value="1"/>
</dbReference>
<proteinExistence type="predicted"/>
<dbReference type="InterPro" id="IPR015496">
    <property type="entry name" value="Ubiquilin"/>
</dbReference>